<keyword evidence="5" id="KW-1185">Reference proteome</keyword>
<evidence type="ECO:0000313" key="5">
    <source>
        <dbReference type="Proteomes" id="UP001343257"/>
    </source>
</evidence>
<dbReference type="Gene3D" id="1.10.10.10">
    <property type="entry name" value="Winged helix-like DNA-binding domain superfamily/Winged helix DNA-binding domain"/>
    <property type="match status" value="1"/>
</dbReference>
<feature type="domain" description="HTH deoR-type" evidence="3">
    <location>
        <begin position="3"/>
        <end position="58"/>
    </location>
</feature>
<evidence type="ECO:0000256" key="2">
    <source>
        <dbReference type="ARBA" id="ARBA00023163"/>
    </source>
</evidence>
<evidence type="ECO:0000313" key="4">
    <source>
        <dbReference type="EMBL" id="MED5017809.1"/>
    </source>
</evidence>
<keyword evidence="2" id="KW-0804">Transcription</keyword>
<sequence length="316" mass="36584">MNKTERLLAIVLELQRKKVVRAEDLAALFETSVRTIYRDVQALSEAGVPIIGATGTGYSLMEGYFLPPVSFTAEEAVALLIGTDFIEQRFDNLYRVRAGAARGKIEAILPESVRQEASSVRQTMRLLPSNPSQAASSLEREYLETIRQAILDKRKVRFQYARKIADAEGRRHSVRTVAPYGLALLHGSWMLVARCELRQEIRHFRLTRMDELIELEERFELPARFELKAYKPADDRHLRVHILINPDITDKIKESNNYYLEDMEERPDGLHAFFRVRHTDELLQWVLGWGANVAVLEPESFRNRIREEAENMLKRY</sequence>
<organism evidence="4 5">
    <name type="scientific">Paenibacillus chibensis</name>
    <dbReference type="NCBI Taxonomy" id="59846"/>
    <lineage>
        <taxon>Bacteria</taxon>
        <taxon>Bacillati</taxon>
        <taxon>Bacillota</taxon>
        <taxon>Bacilli</taxon>
        <taxon>Bacillales</taxon>
        <taxon>Paenibacillaceae</taxon>
        <taxon>Paenibacillus</taxon>
    </lineage>
</organism>
<dbReference type="InterPro" id="IPR036388">
    <property type="entry name" value="WH-like_DNA-bd_sf"/>
</dbReference>
<keyword evidence="1" id="KW-0805">Transcription regulation</keyword>
<dbReference type="Pfam" id="PF13280">
    <property type="entry name" value="WYL"/>
    <property type="match status" value="1"/>
</dbReference>
<dbReference type="PANTHER" id="PTHR34580">
    <property type="match status" value="1"/>
</dbReference>
<dbReference type="InterPro" id="IPR013196">
    <property type="entry name" value="HTH_11"/>
</dbReference>
<dbReference type="PIRSF" id="PIRSF016838">
    <property type="entry name" value="PafC"/>
    <property type="match status" value="1"/>
</dbReference>
<dbReference type="InterPro" id="IPR051534">
    <property type="entry name" value="CBASS_pafABC_assoc_protein"/>
</dbReference>
<evidence type="ECO:0000256" key="1">
    <source>
        <dbReference type="ARBA" id="ARBA00023015"/>
    </source>
</evidence>
<dbReference type="InterPro" id="IPR057727">
    <property type="entry name" value="WCX_dom"/>
</dbReference>
<dbReference type="InterPro" id="IPR028349">
    <property type="entry name" value="PafC-like"/>
</dbReference>
<dbReference type="Proteomes" id="UP001343257">
    <property type="component" value="Unassembled WGS sequence"/>
</dbReference>
<dbReference type="EMBL" id="JARTLD010000026">
    <property type="protein sequence ID" value="MED5017809.1"/>
    <property type="molecule type" value="Genomic_DNA"/>
</dbReference>
<gene>
    <name evidence="4" type="ORF">P9847_10885</name>
</gene>
<dbReference type="RefSeq" id="WP_328277722.1">
    <property type="nucleotide sequence ID" value="NZ_JARTLD010000026.1"/>
</dbReference>
<name>A0ABU6PTW5_9BACL</name>
<dbReference type="PANTHER" id="PTHR34580:SF1">
    <property type="entry name" value="PROTEIN PAFC"/>
    <property type="match status" value="1"/>
</dbReference>
<accession>A0ABU6PTW5</accession>
<dbReference type="PROSITE" id="PS52050">
    <property type="entry name" value="WYL"/>
    <property type="match status" value="1"/>
</dbReference>
<comment type="caution">
    <text evidence="4">The sequence shown here is derived from an EMBL/GenBank/DDBJ whole genome shotgun (WGS) entry which is preliminary data.</text>
</comment>
<dbReference type="PROSITE" id="PS51000">
    <property type="entry name" value="HTH_DEOR_2"/>
    <property type="match status" value="1"/>
</dbReference>
<dbReference type="Pfam" id="PF08279">
    <property type="entry name" value="HTH_11"/>
    <property type="match status" value="1"/>
</dbReference>
<protein>
    <submittedName>
        <fullName evidence="4">YafY family protein</fullName>
    </submittedName>
</protein>
<dbReference type="InterPro" id="IPR036390">
    <property type="entry name" value="WH_DNA-bd_sf"/>
</dbReference>
<dbReference type="InterPro" id="IPR026881">
    <property type="entry name" value="WYL_dom"/>
</dbReference>
<proteinExistence type="predicted"/>
<reference evidence="4 5" key="1">
    <citation type="submission" date="2023-03" db="EMBL/GenBank/DDBJ databases">
        <title>Bacillus Genome Sequencing.</title>
        <authorList>
            <person name="Dunlap C."/>
        </authorList>
    </citation>
    <scope>NUCLEOTIDE SEQUENCE [LARGE SCALE GENOMIC DNA]</scope>
    <source>
        <strain evidence="4 5">NRS-52</strain>
    </source>
</reference>
<dbReference type="Pfam" id="PF25583">
    <property type="entry name" value="WCX"/>
    <property type="match status" value="1"/>
</dbReference>
<dbReference type="SUPFAM" id="SSF46785">
    <property type="entry name" value="Winged helix' DNA-binding domain"/>
    <property type="match status" value="1"/>
</dbReference>
<evidence type="ECO:0000259" key="3">
    <source>
        <dbReference type="PROSITE" id="PS51000"/>
    </source>
</evidence>
<dbReference type="InterPro" id="IPR001034">
    <property type="entry name" value="DeoR_HTH"/>
</dbReference>